<feature type="coiled-coil region" evidence="1">
    <location>
        <begin position="3"/>
        <end position="94"/>
    </location>
</feature>
<dbReference type="InterPro" id="IPR032422">
    <property type="entry name" value="HIP1_clath-bd"/>
</dbReference>
<evidence type="ECO:0000259" key="2">
    <source>
        <dbReference type="Pfam" id="PF16515"/>
    </source>
</evidence>
<feature type="domain" description="Huntingtin-interacting protein 1 clathrin-binding" evidence="2">
    <location>
        <begin position="20"/>
        <end position="95"/>
    </location>
</feature>
<evidence type="ECO:0000313" key="4">
    <source>
        <dbReference type="Proteomes" id="UP001529510"/>
    </source>
</evidence>
<dbReference type="EMBL" id="JAMKFB020000010">
    <property type="protein sequence ID" value="KAL0183245.1"/>
    <property type="molecule type" value="Genomic_DNA"/>
</dbReference>
<sequence length="96" mass="11242">SVLIGLQAEKEKLLRTVKDQEAEIASLRQAAQLHQTTLQQERERHQREMAALQSQLQEKLSREQELQLEMDKLRRELEEKRAELLHAQSALNSKET</sequence>
<reference evidence="3 4" key="1">
    <citation type="submission" date="2024-05" db="EMBL/GenBank/DDBJ databases">
        <title>Genome sequencing and assembly of Indian major carp, Cirrhinus mrigala (Hamilton, 1822).</title>
        <authorList>
            <person name="Mohindra V."/>
            <person name="Chowdhury L.M."/>
            <person name="Lal K."/>
            <person name="Jena J.K."/>
        </authorList>
    </citation>
    <scope>NUCLEOTIDE SEQUENCE [LARGE SCALE GENOMIC DNA]</scope>
    <source>
        <strain evidence="3">CM1030</strain>
        <tissue evidence="3">Blood</tissue>
    </source>
</reference>
<comment type="caution">
    <text evidence="3">The sequence shown here is derived from an EMBL/GenBank/DDBJ whole genome shotgun (WGS) entry which is preliminary data.</text>
</comment>
<feature type="non-terminal residue" evidence="3">
    <location>
        <position position="96"/>
    </location>
</feature>
<dbReference type="Pfam" id="PF16515">
    <property type="entry name" value="HIP1_clath_bdg"/>
    <property type="match status" value="1"/>
</dbReference>
<name>A0ABD0QAX9_CIRMR</name>
<dbReference type="AlphaFoldDB" id="A0ABD0QAX9"/>
<evidence type="ECO:0000313" key="3">
    <source>
        <dbReference type="EMBL" id="KAL0183245.1"/>
    </source>
</evidence>
<keyword evidence="4" id="KW-1185">Reference proteome</keyword>
<dbReference type="Proteomes" id="UP001529510">
    <property type="component" value="Unassembled WGS sequence"/>
</dbReference>
<dbReference type="Gene3D" id="6.10.250.920">
    <property type="match status" value="1"/>
</dbReference>
<accession>A0ABD0QAX9</accession>
<gene>
    <name evidence="3" type="ORF">M9458_022620</name>
</gene>
<feature type="non-terminal residue" evidence="3">
    <location>
        <position position="1"/>
    </location>
</feature>
<evidence type="ECO:0000256" key="1">
    <source>
        <dbReference type="SAM" id="Coils"/>
    </source>
</evidence>
<protein>
    <recommendedName>
        <fullName evidence="2">Huntingtin-interacting protein 1 clathrin-binding domain-containing protein</fullName>
    </recommendedName>
</protein>
<organism evidence="3 4">
    <name type="scientific">Cirrhinus mrigala</name>
    <name type="common">Mrigala</name>
    <dbReference type="NCBI Taxonomy" id="683832"/>
    <lineage>
        <taxon>Eukaryota</taxon>
        <taxon>Metazoa</taxon>
        <taxon>Chordata</taxon>
        <taxon>Craniata</taxon>
        <taxon>Vertebrata</taxon>
        <taxon>Euteleostomi</taxon>
        <taxon>Actinopterygii</taxon>
        <taxon>Neopterygii</taxon>
        <taxon>Teleostei</taxon>
        <taxon>Ostariophysi</taxon>
        <taxon>Cypriniformes</taxon>
        <taxon>Cyprinidae</taxon>
        <taxon>Labeoninae</taxon>
        <taxon>Labeonini</taxon>
        <taxon>Cirrhinus</taxon>
    </lineage>
</organism>
<proteinExistence type="predicted"/>
<keyword evidence="1" id="KW-0175">Coiled coil</keyword>